<reference evidence="1" key="1">
    <citation type="submission" date="2020-08" db="EMBL/GenBank/DDBJ databases">
        <title>Multicomponent nature underlies the extraordinary mechanical properties of spider dragline silk.</title>
        <authorList>
            <person name="Kono N."/>
            <person name="Nakamura H."/>
            <person name="Mori M."/>
            <person name="Yoshida Y."/>
            <person name="Ohtoshi R."/>
            <person name="Malay A.D."/>
            <person name="Moran D.A.P."/>
            <person name="Tomita M."/>
            <person name="Numata K."/>
            <person name="Arakawa K."/>
        </authorList>
    </citation>
    <scope>NUCLEOTIDE SEQUENCE</scope>
</reference>
<name>A0A8X6SB41_TRICX</name>
<dbReference type="Proteomes" id="UP000887159">
    <property type="component" value="Unassembled WGS sequence"/>
</dbReference>
<accession>A0A8X6SB41</accession>
<evidence type="ECO:0000313" key="1">
    <source>
        <dbReference type="EMBL" id="GFY10229.1"/>
    </source>
</evidence>
<evidence type="ECO:0000313" key="2">
    <source>
        <dbReference type="Proteomes" id="UP000887159"/>
    </source>
</evidence>
<gene>
    <name evidence="1" type="primary">AVEN_25625_1</name>
    <name evidence="1" type="ORF">TNCV_2629081</name>
</gene>
<sequence>MSQTMGVAKWMQRFGVSWLRLKKPAHIHISRFSRSGCRWIERDGPIAWPPLSPNLNLFDFFLWDYFRSLLYEAILATVEDRADCIVVASADIASTSYLFERVQQSFVHWCRLYYKLRGCNLEHLLR</sequence>
<keyword evidence="2" id="KW-1185">Reference proteome</keyword>
<comment type="caution">
    <text evidence="1">The sequence shown here is derived from an EMBL/GenBank/DDBJ whole genome shotgun (WGS) entry which is preliminary data.</text>
</comment>
<dbReference type="AlphaFoldDB" id="A0A8X6SB41"/>
<dbReference type="GO" id="GO:0003676">
    <property type="term" value="F:nucleic acid binding"/>
    <property type="evidence" value="ECO:0007669"/>
    <property type="project" value="InterPro"/>
</dbReference>
<organism evidence="1 2">
    <name type="scientific">Trichonephila clavipes</name>
    <name type="common">Golden silk orbweaver</name>
    <name type="synonym">Nephila clavipes</name>
    <dbReference type="NCBI Taxonomy" id="2585209"/>
    <lineage>
        <taxon>Eukaryota</taxon>
        <taxon>Metazoa</taxon>
        <taxon>Ecdysozoa</taxon>
        <taxon>Arthropoda</taxon>
        <taxon>Chelicerata</taxon>
        <taxon>Arachnida</taxon>
        <taxon>Araneae</taxon>
        <taxon>Araneomorphae</taxon>
        <taxon>Entelegynae</taxon>
        <taxon>Araneoidea</taxon>
        <taxon>Nephilidae</taxon>
        <taxon>Trichonephila</taxon>
    </lineage>
</organism>
<proteinExistence type="predicted"/>
<dbReference type="PANTHER" id="PTHR47326">
    <property type="entry name" value="TRANSPOSABLE ELEMENT TC3 TRANSPOSASE-LIKE PROTEIN"/>
    <property type="match status" value="1"/>
</dbReference>
<dbReference type="InterPro" id="IPR036397">
    <property type="entry name" value="RNaseH_sf"/>
</dbReference>
<dbReference type="PANTHER" id="PTHR47326:SF1">
    <property type="entry name" value="HTH PSQ-TYPE DOMAIN-CONTAINING PROTEIN"/>
    <property type="match status" value="1"/>
</dbReference>
<protein>
    <submittedName>
        <fullName evidence="1">Uncharacterized protein</fullName>
    </submittedName>
</protein>
<dbReference type="EMBL" id="BMAU01021296">
    <property type="protein sequence ID" value="GFY10229.1"/>
    <property type="molecule type" value="Genomic_DNA"/>
</dbReference>
<dbReference type="Gene3D" id="3.30.420.10">
    <property type="entry name" value="Ribonuclease H-like superfamily/Ribonuclease H"/>
    <property type="match status" value="1"/>
</dbReference>